<reference evidence="2" key="1">
    <citation type="submission" date="2019-08" db="EMBL/GenBank/DDBJ databases">
        <title>The genome of the North American firefly Photinus pyralis.</title>
        <authorList>
            <consortium name="Photinus pyralis genome working group"/>
            <person name="Fallon T.R."/>
            <person name="Sander Lower S.E."/>
            <person name="Weng J.-K."/>
        </authorList>
    </citation>
    <scope>NUCLEOTIDE SEQUENCE</scope>
    <source>
        <strain evidence="2">TRF0915ILg1</strain>
        <tissue evidence="2">Whole body</tissue>
    </source>
</reference>
<dbReference type="EMBL" id="VTPC01086537">
    <property type="protein sequence ID" value="KAF2886753.1"/>
    <property type="molecule type" value="Genomic_DNA"/>
</dbReference>
<keyword evidence="1" id="KW-0175">Coiled coil</keyword>
<evidence type="ECO:0000256" key="1">
    <source>
        <dbReference type="SAM" id="Coils"/>
    </source>
</evidence>
<evidence type="ECO:0000313" key="3">
    <source>
        <dbReference type="Proteomes" id="UP000801492"/>
    </source>
</evidence>
<evidence type="ECO:0000313" key="2">
    <source>
        <dbReference type="EMBL" id="KAF2886753.1"/>
    </source>
</evidence>
<dbReference type="AlphaFoldDB" id="A0A8K0G5W5"/>
<gene>
    <name evidence="2" type="ORF">ILUMI_19419</name>
</gene>
<organism evidence="2 3">
    <name type="scientific">Ignelater luminosus</name>
    <name type="common">Cucubano</name>
    <name type="synonym">Pyrophorus luminosus</name>
    <dbReference type="NCBI Taxonomy" id="2038154"/>
    <lineage>
        <taxon>Eukaryota</taxon>
        <taxon>Metazoa</taxon>
        <taxon>Ecdysozoa</taxon>
        <taxon>Arthropoda</taxon>
        <taxon>Hexapoda</taxon>
        <taxon>Insecta</taxon>
        <taxon>Pterygota</taxon>
        <taxon>Neoptera</taxon>
        <taxon>Endopterygota</taxon>
        <taxon>Coleoptera</taxon>
        <taxon>Polyphaga</taxon>
        <taxon>Elateriformia</taxon>
        <taxon>Elateroidea</taxon>
        <taxon>Elateridae</taxon>
        <taxon>Agrypninae</taxon>
        <taxon>Pyrophorini</taxon>
        <taxon>Ignelater</taxon>
    </lineage>
</organism>
<accession>A0A8K0G5W5</accession>
<feature type="coiled-coil region" evidence="1">
    <location>
        <begin position="122"/>
        <end position="154"/>
    </location>
</feature>
<dbReference type="Proteomes" id="UP000801492">
    <property type="component" value="Unassembled WGS sequence"/>
</dbReference>
<protein>
    <submittedName>
        <fullName evidence="2">Uncharacterized protein</fullName>
    </submittedName>
</protein>
<proteinExistence type="predicted"/>
<sequence>METPGRNLSSPSAWWLKISSEDRHSAVQELKPMRGNLAVVLKKAVDDLKSDSIINGFRASRLYLRDPSAIDFSKCVGNVSDEPSAKYETVADEATITYRTFERKKGKRQSEKLSFILTSLPRKNAEKLKIDQQLEKEKLKEEKKQKRIQNQNEKPIQKEKQIKVKKLLAKKKDLTHAENSLRDDIFKESMGGEDKIQSTILKCGLKVHLPQAKMNMRDENWNKGNEDNVSRDINVNSLTTPEIGTNGTEIKSTPL</sequence>
<name>A0A8K0G5W5_IGNLU</name>
<comment type="caution">
    <text evidence="2">The sequence shown here is derived from an EMBL/GenBank/DDBJ whole genome shotgun (WGS) entry which is preliminary data.</text>
</comment>
<keyword evidence="3" id="KW-1185">Reference proteome</keyword>